<accession>A0AAJ2BEB2</accession>
<dbReference type="Proteomes" id="UP001255601">
    <property type="component" value="Unassembled WGS sequence"/>
</dbReference>
<dbReference type="EMBL" id="JAVIZC010000001">
    <property type="protein sequence ID" value="MDR6101299.1"/>
    <property type="molecule type" value="Genomic_DNA"/>
</dbReference>
<evidence type="ECO:0000313" key="1">
    <source>
        <dbReference type="EMBL" id="MDR6101299.1"/>
    </source>
</evidence>
<reference evidence="1" key="1">
    <citation type="submission" date="2023-08" db="EMBL/GenBank/DDBJ databases">
        <title>Functional and genomic diversity of the sorghum phyllosphere microbiome.</title>
        <authorList>
            <person name="Shade A."/>
        </authorList>
    </citation>
    <scope>NUCLEOTIDE SEQUENCE</scope>
    <source>
        <strain evidence="1">SORGH_AS_0974</strain>
    </source>
</reference>
<evidence type="ECO:0000313" key="2">
    <source>
        <dbReference type="Proteomes" id="UP001255601"/>
    </source>
</evidence>
<dbReference type="RefSeq" id="WP_309770173.1">
    <property type="nucleotide sequence ID" value="NZ_JAVIZC010000001.1"/>
</dbReference>
<comment type="caution">
    <text evidence="1">The sequence shown here is derived from an EMBL/GenBank/DDBJ whole genome shotgun (WGS) entry which is preliminary data.</text>
</comment>
<organism evidence="1 2">
    <name type="scientific">Agrobacterium larrymoorei</name>
    <dbReference type="NCBI Taxonomy" id="160699"/>
    <lineage>
        <taxon>Bacteria</taxon>
        <taxon>Pseudomonadati</taxon>
        <taxon>Pseudomonadota</taxon>
        <taxon>Alphaproteobacteria</taxon>
        <taxon>Hyphomicrobiales</taxon>
        <taxon>Rhizobiaceae</taxon>
        <taxon>Rhizobium/Agrobacterium group</taxon>
        <taxon>Agrobacterium</taxon>
    </lineage>
</organism>
<name>A0AAJ2BEB2_9HYPH</name>
<dbReference type="AlphaFoldDB" id="A0AAJ2BEB2"/>
<sequence>MQSAPKSLPEMNAGERYAMMNTVSEALFDAADHAAEEGDVRLAENFRAMAAMIEGESGESSSNNFRPLELILRQSMTLLQLYMEKASGSRMLH</sequence>
<protein>
    <submittedName>
        <fullName evidence="1">Uncharacterized protein</fullName>
    </submittedName>
</protein>
<gene>
    <name evidence="1" type="ORF">QE369_001477</name>
</gene>
<proteinExistence type="predicted"/>